<dbReference type="EMBL" id="LBHU01000001">
    <property type="protein sequence ID" value="KLI64608.1"/>
    <property type="molecule type" value="Genomic_DNA"/>
</dbReference>
<dbReference type="PATRIC" id="fig|874156.12.peg.702"/>
<comment type="caution">
    <text evidence="2">The sequence shown here is derived from an EMBL/GenBank/DDBJ whole genome shotgun (WGS) entry which is preliminary data.</text>
</comment>
<keyword evidence="3" id="KW-1185">Reference proteome</keyword>
<keyword evidence="1" id="KW-0472">Membrane</keyword>
<evidence type="ECO:0000256" key="1">
    <source>
        <dbReference type="SAM" id="Phobius"/>
    </source>
</evidence>
<dbReference type="Proteomes" id="UP000053455">
    <property type="component" value="Unassembled WGS sequence"/>
</dbReference>
<proteinExistence type="predicted"/>
<organism evidence="2 3">
    <name type="scientific">Aurantiacibacter marinus</name>
    <dbReference type="NCBI Taxonomy" id="874156"/>
    <lineage>
        <taxon>Bacteria</taxon>
        <taxon>Pseudomonadati</taxon>
        <taxon>Pseudomonadota</taxon>
        <taxon>Alphaproteobacteria</taxon>
        <taxon>Sphingomonadales</taxon>
        <taxon>Erythrobacteraceae</taxon>
        <taxon>Aurantiacibacter</taxon>
    </lineage>
</organism>
<sequence>MALWRDFTSYRTLSLIDYFSIALTHGLIMVAAWRLLMRDDLDTDTAAAAAPERPWLKNRENLAPGDSGANGDA</sequence>
<accession>A0A0H0XPR0</accession>
<evidence type="ECO:0000313" key="3">
    <source>
        <dbReference type="Proteomes" id="UP000053455"/>
    </source>
</evidence>
<dbReference type="AlphaFoldDB" id="A0A0H0XPR0"/>
<keyword evidence="1" id="KW-1133">Transmembrane helix</keyword>
<reference evidence="2 3" key="1">
    <citation type="submission" date="2015-04" db="EMBL/GenBank/DDBJ databases">
        <title>The draft genome sequence of Erythrobacter marinus HWDM-33.</title>
        <authorList>
            <person name="Zhuang L."/>
            <person name="Liu Y."/>
            <person name="Shao Z."/>
        </authorList>
    </citation>
    <scope>NUCLEOTIDE SEQUENCE [LARGE SCALE GENOMIC DNA]</scope>
    <source>
        <strain evidence="2 3">HWDM-33</strain>
    </source>
</reference>
<dbReference type="STRING" id="874156.GCA_001021555_00605"/>
<gene>
    <name evidence="2" type="ORF">AAV99_03365</name>
</gene>
<evidence type="ECO:0000313" key="2">
    <source>
        <dbReference type="EMBL" id="KLI64608.1"/>
    </source>
</evidence>
<name>A0A0H0XPR0_9SPHN</name>
<feature type="transmembrane region" description="Helical" evidence="1">
    <location>
        <begin position="15"/>
        <end position="36"/>
    </location>
</feature>
<protein>
    <submittedName>
        <fullName evidence="2">Uncharacterized protein</fullName>
    </submittedName>
</protein>
<keyword evidence="1" id="KW-0812">Transmembrane</keyword>